<evidence type="ECO:0000259" key="7">
    <source>
        <dbReference type="PROSITE" id="PS01179"/>
    </source>
</evidence>
<protein>
    <submittedName>
        <fullName evidence="8">PTB domain-containing adapter protein ced-6</fullName>
    </submittedName>
</protein>
<evidence type="ECO:0000256" key="3">
    <source>
        <dbReference type="ARBA" id="ARBA00022907"/>
    </source>
</evidence>
<evidence type="ECO:0000256" key="1">
    <source>
        <dbReference type="ARBA" id="ARBA00004496"/>
    </source>
</evidence>
<feature type="region of interest" description="Disordered" evidence="6">
    <location>
        <begin position="258"/>
        <end position="344"/>
    </location>
</feature>
<dbReference type="InterPro" id="IPR006020">
    <property type="entry name" value="PTB/PI_dom"/>
</dbReference>
<feature type="domain" description="PID" evidence="7">
    <location>
        <begin position="38"/>
        <end position="171"/>
    </location>
</feature>
<keyword evidence="3" id="KW-0581">Phagocytosis</keyword>
<dbReference type="InterPro" id="IPR051133">
    <property type="entry name" value="Adapter_Engulfment-Domain"/>
</dbReference>
<feature type="coiled-coil region" evidence="5">
    <location>
        <begin position="169"/>
        <end position="203"/>
    </location>
</feature>
<dbReference type="FunFam" id="2.30.29.30:FF:000118">
    <property type="entry name" value="GULP PTB domain containing engulfment adaptor 1"/>
    <property type="match status" value="1"/>
</dbReference>
<dbReference type="AlphaFoldDB" id="A0A8D8TKF5"/>
<evidence type="ECO:0000256" key="2">
    <source>
        <dbReference type="ARBA" id="ARBA00022490"/>
    </source>
</evidence>
<dbReference type="GO" id="GO:0043277">
    <property type="term" value="P:apoptotic cell clearance"/>
    <property type="evidence" value="ECO:0007669"/>
    <property type="project" value="UniProtKB-ARBA"/>
</dbReference>
<dbReference type="Pfam" id="PF00640">
    <property type="entry name" value="PID"/>
    <property type="match status" value="1"/>
</dbReference>
<dbReference type="SUPFAM" id="SSF50729">
    <property type="entry name" value="PH domain-like"/>
    <property type="match status" value="1"/>
</dbReference>
<feature type="compositionally biased region" description="Low complexity" evidence="6">
    <location>
        <begin position="368"/>
        <end position="377"/>
    </location>
</feature>
<keyword evidence="2" id="KW-0963">Cytoplasm</keyword>
<dbReference type="PANTHER" id="PTHR11232">
    <property type="entry name" value="PHOSPHOTYROSINE INTERACTION DOMAIN-CONTAINING FAMILY MEMBER"/>
    <property type="match status" value="1"/>
</dbReference>
<dbReference type="Gene3D" id="2.30.29.30">
    <property type="entry name" value="Pleckstrin-homology domain (PH domain)/Phosphotyrosine-binding domain (PTB)"/>
    <property type="match status" value="1"/>
</dbReference>
<evidence type="ECO:0000256" key="5">
    <source>
        <dbReference type="SAM" id="Coils"/>
    </source>
</evidence>
<dbReference type="EMBL" id="HBUF01292156">
    <property type="protein sequence ID" value="CAG6689453.1"/>
    <property type="molecule type" value="Transcribed_RNA"/>
</dbReference>
<feature type="region of interest" description="Disordered" evidence="6">
    <location>
        <begin position="364"/>
        <end position="406"/>
    </location>
</feature>
<dbReference type="CDD" id="cd01273">
    <property type="entry name" value="PTB_CED-6"/>
    <property type="match status" value="1"/>
</dbReference>
<feature type="compositionally biased region" description="Pro residues" evidence="6">
    <location>
        <begin position="378"/>
        <end position="389"/>
    </location>
</feature>
<feature type="region of interest" description="Disordered" evidence="6">
    <location>
        <begin position="418"/>
        <end position="458"/>
    </location>
</feature>
<reference evidence="8" key="1">
    <citation type="submission" date="2021-05" db="EMBL/GenBank/DDBJ databases">
        <authorList>
            <person name="Alioto T."/>
            <person name="Alioto T."/>
            <person name="Gomez Garrido J."/>
        </authorList>
    </citation>
    <scope>NUCLEOTIDE SEQUENCE</scope>
</reference>
<name>A0A8D8TKF5_9HEMI</name>
<sequence length="495" mass="53366">MRNSNLLKWAQNMNNKSGKDAENRNWIHPPEALSRGHIAYLVKFLGNLEVDQPKGIEVVKEGIRKLKFNQQHIRKSEGSKLPKVELTISVDGVAIQEPKTKRIMHQYPLHRISYCADDKAERRFFSFIVKESPDSEQHMCFVFLSDKLAEDITLTIGQAFDLAYKRFLEMEVQRRLMVLQQRVNQLESENSQLKRRLTDLATGDTDVATYMRVHNLTDLTYVEPPPPSAAAAVTQNGNAESPASGVAAAGNAAILSNSNRSSSNGNSGSSSAVNNSNGMTSLLLNLNDTPTTTPTHSSASLSNGGMSSSSSLFPPIPPRSFHDDLLSDLGLTGGSSGGAPPTVGRKLEGLLLDELMEDDFDPRAHESAATGGTLLTRPTPPPLLAPPPSQSRRTGHPPSTPLAGLSEDVFGLTPFNDKGSGQGSADPFGMGDFAMGSVPNSVAPGGPGSKDHQQDLESAIGLLDQRILEMKDGFSRGLSIGTEDFSIESLDPLRK</sequence>
<dbReference type="PROSITE" id="PS01179">
    <property type="entry name" value="PID"/>
    <property type="match status" value="1"/>
</dbReference>
<evidence type="ECO:0000256" key="6">
    <source>
        <dbReference type="SAM" id="MobiDB-lite"/>
    </source>
</evidence>
<evidence type="ECO:0000313" key="8">
    <source>
        <dbReference type="EMBL" id="CAG6689453.1"/>
    </source>
</evidence>
<dbReference type="GO" id="GO:0005737">
    <property type="term" value="C:cytoplasm"/>
    <property type="evidence" value="ECO:0007669"/>
    <property type="project" value="UniProtKB-SubCell"/>
</dbReference>
<dbReference type="SMART" id="SM00462">
    <property type="entry name" value="PTB"/>
    <property type="match status" value="1"/>
</dbReference>
<dbReference type="InterPro" id="IPR011993">
    <property type="entry name" value="PH-like_dom_sf"/>
</dbReference>
<comment type="subcellular location">
    <subcellularLocation>
        <location evidence="1">Cytoplasm</location>
    </subcellularLocation>
</comment>
<evidence type="ECO:0000256" key="4">
    <source>
        <dbReference type="ARBA" id="ARBA00060944"/>
    </source>
</evidence>
<dbReference type="PANTHER" id="PTHR11232:SF77">
    <property type="entry name" value="GULP PTB DOMAIN CONTAINING ENGULFMENT ADAPTOR 1"/>
    <property type="match status" value="1"/>
</dbReference>
<proteinExistence type="inferred from homology"/>
<accession>A0A8D8TKF5</accession>
<organism evidence="8">
    <name type="scientific">Cacopsylla melanoneura</name>
    <dbReference type="NCBI Taxonomy" id="428564"/>
    <lineage>
        <taxon>Eukaryota</taxon>
        <taxon>Metazoa</taxon>
        <taxon>Ecdysozoa</taxon>
        <taxon>Arthropoda</taxon>
        <taxon>Hexapoda</taxon>
        <taxon>Insecta</taxon>
        <taxon>Pterygota</taxon>
        <taxon>Neoptera</taxon>
        <taxon>Paraneoptera</taxon>
        <taxon>Hemiptera</taxon>
        <taxon>Sternorrhyncha</taxon>
        <taxon>Psylloidea</taxon>
        <taxon>Psyllidae</taxon>
        <taxon>Psyllinae</taxon>
        <taxon>Cacopsylla</taxon>
    </lineage>
</organism>
<keyword evidence="5" id="KW-0175">Coiled coil</keyword>
<comment type="similarity">
    <text evidence="4">Belongs to the ced-6 family.</text>
</comment>
<feature type="compositionally biased region" description="Low complexity" evidence="6">
    <location>
        <begin position="258"/>
        <end position="313"/>
    </location>
</feature>